<organism evidence="1 2">
    <name type="scientific">Auriscalpium vulgare</name>
    <dbReference type="NCBI Taxonomy" id="40419"/>
    <lineage>
        <taxon>Eukaryota</taxon>
        <taxon>Fungi</taxon>
        <taxon>Dikarya</taxon>
        <taxon>Basidiomycota</taxon>
        <taxon>Agaricomycotina</taxon>
        <taxon>Agaricomycetes</taxon>
        <taxon>Russulales</taxon>
        <taxon>Auriscalpiaceae</taxon>
        <taxon>Auriscalpium</taxon>
    </lineage>
</organism>
<keyword evidence="2" id="KW-1185">Reference proteome</keyword>
<evidence type="ECO:0000313" key="1">
    <source>
        <dbReference type="EMBL" id="KAI0037656.1"/>
    </source>
</evidence>
<accession>A0ACB8R212</accession>
<evidence type="ECO:0000313" key="2">
    <source>
        <dbReference type="Proteomes" id="UP000814033"/>
    </source>
</evidence>
<dbReference type="Proteomes" id="UP000814033">
    <property type="component" value="Unassembled WGS sequence"/>
</dbReference>
<comment type="caution">
    <text evidence="1">The sequence shown here is derived from an EMBL/GenBank/DDBJ whole genome shotgun (WGS) entry which is preliminary data.</text>
</comment>
<gene>
    <name evidence="1" type="ORF">FA95DRAFT_1614009</name>
</gene>
<reference evidence="1" key="2">
    <citation type="journal article" date="2022" name="New Phytol.">
        <title>Evolutionary transition to the ectomycorrhizal habit in the genomes of a hyperdiverse lineage of mushroom-forming fungi.</title>
        <authorList>
            <person name="Looney B."/>
            <person name="Miyauchi S."/>
            <person name="Morin E."/>
            <person name="Drula E."/>
            <person name="Courty P.E."/>
            <person name="Kohler A."/>
            <person name="Kuo A."/>
            <person name="LaButti K."/>
            <person name="Pangilinan J."/>
            <person name="Lipzen A."/>
            <person name="Riley R."/>
            <person name="Andreopoulos W."/>
            <person name="He G."/>
            <person name="Johnson J."/>
            <person name="Nolan M."/>
            <person name="Tritt A."/>
            <person name="Barry K.W."/>
            <person name="Grigoriev I.V."/>
            <person name="Nagy L.G."/>
            <person name="Hibbett D."/>
            <person name="Henrissat B."/>
            <person name="Matheny P.B."/>
            <person name="Labbe J."/>
            <person name="Martin F.M."/>
        </authorList>
    </citation>
    <scope>NUCLEOTIDE SEQUENCE</scope>
    <source>
        <strain evidence="1">FP105234-sp</strain>
    </source>
</reference>
<reference evidence="1" key="1">
    <citation type="submission" date="2021-02" db="EMBL/GenBank/DDBJ databases">
        <authorList>
            <consortium name="DOE Joint Genome Institute"/>
            <person name="Ahrendt S."/>
            <person name="Looney B.P."/>
            <person name="Miyauchi S."/>
            <person name="Morin E."/>
            <person name="Drula E."/>
            <person name="Courty P.E."/>
            <person name="Chicoki N."/>
            <person name="Fauchery L."/>
            <person name="Kohler A."/>
            <person name="Kuo A."/>
            <person name="Labutti K."/>
            <person name="Pangilinan J."/>
            <person name="Lipzen A."/>
            <person name="Riley R."/>
            <person name="Andreopoulos W."/>
            <person name="He G."/>
            <person name="Johnson J."/>
            <person name="Barry K.W."/>
            <person name="Grigoriev I.V."/>
            <person name="Nagy L."/>
            <person name="Hibbett D."/>
            <person name="Henrissat B."/>
            <person name="Matheny P.B."/>
            <person name="Labbe J."/>
            <person name="Martin F."/>
        </authorList>
    </citation>
    <scope>NUCLEOTIDE SEQUENCE</scope>
    <source>
        <strain evidence="1">FP105234-sp</strain>
    </source>
</reference>
<dbReference type="EMBL" id="MU276799">
    <property type="protein sequence ID" value="KAI0037656.1"/>
    <property type="molecule type" value="Genomic_DNA"/>
</dbReference>
<sequence length="525" mass="58139">MPSSSSSLPAPSSSPPPHVSPMSSGLARTRSGTRAAQKRAQDDRDYNDSDQDDERPTKKPCLFLSAKRKEALRKAARRLPRVVCPWLGIDPHTIIQYGKACSLEGQERDDVMNQYDEDSQRELDFAYQELLKIDDGLRRDIDQNNMADLGDIIHELKIGAQRARSDDTRQVKVHMAAHASPEPGTVIKVPGAAVTDKSTQGFQCVDTARLMCPFDRLAEFDEDPDGMMQKLQDGTVKATHEEPPSFLYDPAKVNIQEHPLSGLFQGFYLIRTWKLMFLASKSVYSTKAKSRPNNATLCGMTSVTERSIAYAAVQARFALSSQPTWTEKDDKFNFKAFFHHLLDFLKLDPEWTKTLLASWNELIFGDKHGLAKDPDDSEDADKPKDNALTRAKAQLAARKKAAEDARKAAEDADREESAPPMEFEDERSAPDAEPQTPVPSRRLSPALTPLPPSPPDELLINDADIPHHAEPDIVACNTRHRAASPPQEYPGSCWQQHHRTEAGEGSAEAKGCAEAEGSAEAEGCD</sequence>
<name>A0ACB8R212_9AGAM</name>
<protein>
    <submittedName>
        <fullName evidence="1">Uncharacterized protein</fullName>
    </submittedName>
</protein>
<proteinExistence type="predicted"/>